<gene>
    <name evidence="6" type="primary">LOC107432536</name>
</gene>
<dbReference type="PANTHER" id="PTHR33388">
    <property type="entry name" value="OS01G0212500 PROTEIN"/>
    <property type="match status" value="1"/>
</dbReference>
<evidence type="ECO:0000313" key="6">
    <source>
        <dbReference type="RefSeq" id="XP_015899172.2"/>
    </source>
</evidence>
<dbReference type="InParanoid" id="A0A6P4AMH8"/>
<dbReference type="RefSeq" id="XP_015899172.2">
    <property type="nucleotide sequence ID" value="XM_016043686.4"/>
</dbReference>
<dbReference type="GO" id="GO:0003700">
    <property type="term" value="F:DNA-binding transcription factor activity"/>
    <property type="evidence" value="ECO:0007669"/>
    <property type="project" value="InterPro"/>
</dbReference>
<feature type="compositionally biased region" description="Basic residues" evidence="4">
    <location>
        <begin position="27"/>
        <end position="37"/>
    </location>
</feature>
<keyword evidence="3" id="KW-0804">Transcription</keyword>
<reference evidence="6" key="1">
    <citation type="submission" date="2025-08" db="UniProtKB">
        <authorList>
            <consortium name="RefSeq"/>
        </authorList>
    </citation>
    <scope>IDENTIFICATION</scope>
    <source>
        <tissue evidence="6">Seedling</tissue>
    </source>
</reference>
<sequence>MAQDDQTQKCSSSSGGGGGIGSIGRSSSKKPKQKKVPQRGLGVAQLEKIRLEEQQKKDAAVVAAAAILSSPSSLSPTKSSYISLPIPHYHHHSHQSSSSIQFSSLPSVDNSLFRPPLLPAQNIDVRKPNNVPFTNQVANNDGFEIPGHANVPKLWNPREYSLEKEISSGLDPGFAHRSTLNLPYEPITVWPLNASVRRAQQHYQPPSMVNVPLSTSSSSSSSSVLSYQMEPPSNQSYNGNFTHMWPEEEKIVGMKRPYPFSLDNPPGPPFSIKFPAFVAPMRVDEPASCRNGGSFNLETSHPKLREGPSCSTSILESYSKNSIQENGAFSGDFLTLSLPTWTSQSPKFNLPSGHLSFHNCEIPNFATHPFQGSVNDPKTKFQPEPSVPTEQQRFYSFFPPATPQIGQAETTMHNCHGEVRENVDLNLKL</sequence>
<dbReference type="InterPro" id="IPR014855">
    <property type="entry name" value="NOZZLE"/>
</dbReference>
<dbReference type="PANTHER" id="PTHR33388:SF1">
    <property type="entry name" value="PROTEIN SPEAR2"/>
    <property type="match status" value="1"/>
</dbReference>
<dbReference type="Pfam" id="PF08744">
    <property type="entry name" value="NOZZLE"/>
    <property type="match status" value="1"/>
</dbReference>
<evidence type="ECO:0000313" key="5">
    <source>
        <dbReference type="Proteomes" id="UP001652623"/>
    </source>
</evidence>
<keyword evidence="1" id="KW-0678">Repressor</keyword>
<accession>A0A6P4AMH8</accession>
<evidence type="ECO:0000256" key="4">
    <source>
        <dbReference type="SAM" id="MobiDB-lite"/>
    </source>
</evidence>
<keyword evidence="5" id="KW-1185">Reference proteome</keyword>
<organism evidence="5 6">
    <name type="scientific">Ziziphus jujuba</name>
    <name type="common">Chinese jujube</name>
    <name type="synonym">Ziziphus sativa</name>
    <dbReference type="NCBI Taxonomy" id="326968"/>
    <lineage>
        <taxon>Eukaryota</taxon>
        <taxon>Viridiplantae</taxon>
        <taxon>Streptophyta</taxon>
        <taxon>Embryophyta</taxon>
        <taxon>Tracheophyta</taxon>
        <taxon>Spermatophyta</taxon>
        <taxon>Magnoliopsida</taxon>
        <taxon>eudicotyledons</taxon>
        <taxon>Gunneridae</taxon>
        <taxon>Pentapetalae</taxon>
        <taxon>rosids</taxon>
        <taxon>fabids</taxon>
        <taxon>Rosales</taxon>
        <taxon>Rhamnaceae</taxon>
        <taxon>Paliureae</taxon>
        <taxon>Ziziphus</taxon>
    </lineage>
</organism>
<dbReference type="KEGG" id="zju:107432536"/>
<dbReference type="GeneID" id="107432536"/>
<evidence type="ECO:0000256" key="2">
    <source>
        <dbReference type="ARBA" id="ARBA00023015"/>
    </source>
</evidence>
<name>A0A6P4AMH8_ZIZJJ</name>
<evidence type="ECO:0000256" key="1">
    <source>
        <dbReference type="ARBA" id="ARBA00022491"/>
    </source>
</evidence>
<dbReference type="InterPro" id="IPR040356">
    <property type="entry name" value="SPEAR"/>
</dbReference>
<dbReference type="Proteomes" id="UP001652623">
    <property type="component" value="Chromosome 11"/>
</dbReference>
<dbReference type="AlphaFoldDB" id="A0A6P4AMH8"/>
<keyword evidence="2" id="KW-0805">Transcription regulation</keyword>
<proteinExistence type="predicted"/>
<protein>
    <submittedName>
        <fullName evidence="6">Uncharacterized protein LOC107432536</fullName>
    </submittedName>
</protein>
<feature type="region of interest" description="Disordered" evidence="4">
    <location>
        <begin position="1"/>
        <end position="43"/>
    </location>
</feature>
<evidence type="ECO:0000256" key="3">
    <source>
        <dbReference type="ARBA" id="ARBA00023163"/>
    </source>
</evidence>
<feature type="compositionally biased region" description="Polar residues" evidence="4">
    <location>
        <begin position="1"/>
        <end position="10"/>
    </location>
</feature>